<organism evidence="1 2">
    <name type="scientific">Candidatus Methanoperedens nitratireducens</name>
    <dbReference type="NCBI Taxonomy" id="1392998"/>
    <lineage>
        <taxon>Archaea</taxon>
        <taxon>Methanobacteriati</taxon>
        <taxon>Methanobacteriota</taxon>
        <taxon>Stenosarchaea group</taxon>
        <taxon>Methanomicrobia</taxon>
        <taxon>Methanosarcinales</taxon>
        <taxon>ANME-2 cluster</taxon>
        <taxon>Candidatus Methanoperedentaceae</taxon>
        <taxon>Candidatus Methanoperedens</taxon>
    </lineage>
</organism>
<evidence type="ECO:0008006" key="3">
    <source>
        <dbReference type="Google" id="ProtNLM"/>
    </source>
</evidence>
<dbReference type="EMBL" id="FZMP01000219">
    <property type="protein sequence ID" value="SNQ62368.1"/>
    <property type="molecule type" value="Genomic_DNA"/>
</dbReference>
<dbReference type="InterPro" id="IPR012017">
    <property type="entry name" value="OapB-like"/>
</dbReference>
<dbReference type="STRING" id="1392998.ANME2D_02592"/>
<sequence>MKGPVIKGIQLDLISEDMLESMTSMEKVRLILDEVRNGKILILEKGLTPSEQTKLIELTMTEIAQDDFAGIEIESYPVKQSDTFFNKLLGKSSLKTRLTVIGPAAQLKTIKKDRDLISALVSP</sequence>
<name>A0A284VT46_9EURY</name>
<dbReference type="RefSeq" id="WP_257000090.1">
    <property type="nucleotide sequence ID" value="NZ_FZMP01000219.1"/>
</dbReference>
<proteinExistence type="predicted"/>
<dbReference type="AlphaFoldDB" id="A0A284VT46"/>
<protein>
    <recommendedName>
        <fullName evidence="3">DUF2073 domain-containing protein</fullName>
    </recommendedName>
</protein>
<dbReference type="Proteomes" id="UP000218615">
    <property type="component" value="Unassembled WGS sequence"/>
</dbReference>
<evidence type="ECO:0000313" key="2">
    <source>
        <dbReference type="Proteomes" id="UP000218615"/>
    </source>
</evidence>
<dbReference type="Pfam" id="PF09846">
    <property type="entry name" value="OapB"/>
    <property type="match status" value="1"/>
</dbReference>
<gene>
    <name evidence="1" type="ORF">MNV_700022</name>
</gene>
<dbReference type="PIRSF" id="PIRSF004977">
    <property type="entry name" value="UCP004977"/>
    <property type="match status" value="1"/>
</dbReference>
<accession>A0A284VT46</accession>
<evidence type="ECO:0000313" key="1">
    <source>
        <dbReference type="EMBL" id="SNQ62368.1"/>
    </source>
</evidence>
<reference evidence="2" key="1">
    <citation type="submission" date="2017-06" db="EMBL/GenBank/DDBJ databases">
        <authorList>
            <person name="Cremers G."/>
        </authorList>
    </citation>
    <scope>NUCLEOTIDE SEQUENCE [LARGE SCALE GENOMIC DNA]</scope>
</reference>
<keyword evidence="2" id="KW-1185">Reference proteome</keyword>